<feature type="compositionally biased region" description="Polar residues" evidence="1">
    <location>
        <begin position="204"/>
        <end position="222"/>
    </location>
</feature>
<feature type="compositionally biased region" description="Basic residues" evidence="1">
    <location>
        <begin position="167"/>
        <end position="178"/>
    </location>
</feature>
<protein>
    <submittedName>
        <fullName evidence="2">DNA primase</fullName>
    </submittedName>
</protein>
<evidence type="ECO:0000256" key="1">
    <source>
        <dbReference type="SAM" id="MobiDB-lite"/>
    </source>
</evidence>
<name>A0ABS3WR43_9ACTN</name>
<dbReference type="RefSeq" id="WP_209264412.1">
    <property type="nucleotide sequence ID" value="NZ_JAFFZN010000006.1"/>
</dbReference>
<feature type="region of interest" description="Disordered" evidence="1">
    <location>
        <begin position="111"/>
        <end position="230"/>
    </location>
</feature>
<keyword evidence="3" id="KW-1185">Reference proteome</keyword>
<proteinExistence type="predicted"/>
<gene>
    <name evidence="2" type="ORF">JW592_08980</name>
</gene>
<feature type="compositionally biased region" description="Low complexity" evidence="1">
    <location>
        <begin position="157"/>
        <end position="166"/>
    </location>
</feature>
<feature type="compositionally biased region" description="Low complexity" evidence="1">
    <location>
        <begin position="179"/>
        <end position="197"/>
    </location>
</feature>
<comment type="caution">
    <text evidence="2">The sequence shown here is derived from an EMBL/GenBank/DDBJ whole genome shotgun (WGS) entry which is preliminary data.</text>
</comment>
<dbReference type="Proteomes" id="UP001518976">
    <property type="component" value="Unassembled WGS sequence"/>
</dbReference>
<accession>A0ABS3WR43</accession>
<organism evidence="2 3">
    <name type="scientific">Streptomyces spirodelae</name>
    <dbReference type="NCBI Taxonomy" id="2812904"/>
    <lineage>
        <taxon>Bacteria</taxon>
        <taxon>Bacillati</taxon>
        <taxon>Actinomycetota</taxon>
        <taxon>Actinomycetes</taxon>
        <taxon>Kitasatosporales</taxon>
        <taxon>Streptomycetaceae</taxon>
        <taxon>Streptomyces</taxon>
    </lineage>
</organism>
<sequence>MNNRLTTALAVGGGYLLGRTKKAKFALGVATMVMGKRMQVSPQSVARFATEQLARNPQFKQLGDQLRTDLRGAGRAATGALVNRQVNALADRLHERTLDVRDQLAGVGEYAEGTARDAASTVADTTEGSGTEADDQSASDAPGARASNAADKSAGSARRATGTAKKTPAKRPAKKRTASRAPAKQAASSSSAASGRSRPAKRTGTGTESTAKSSPTRAQSSGAKGGRSRG</sequence>
<evidence type="ECO:0000313" key="2">
    <source>
        <dbReference type="EMBL" id="MBO8185595.1"/>
    </source>
</evidence>
<dbReference type="EMBL" id="JAFFZN010000006">
    <property type="protein sequence ID" value="MBO8185595.1"/>
    <property type="molecule type" value="Genomic_DNA"/>
</dbReference>
<evidence type="ECO:0000313" key="3">
    <source>
        <dbReference type="Proteomes" id="UP001518976"/>
    </source>
</evidence>
<reference evidence="2 3" key="1">
    <citation type="submission" date="2021-02" db="EMBL/GenBank/DDBJ databases">
        <title>Streptomyces spirodelae sp. nov., isolated from duckweed.</title>
        <authorList>
            <person name="Saimee Y."/>
            <person name="Duangmal K."/>
        </authorList>
    </citation>
    <scope>NUCLEOTIDE SEQUENCE [LARGE SCALE GENOMIC DNA]</scope>
    <source>
        <strain evidence="2 3">DW4-2</strain>
    </source>
</reference>